<dbReference type="GeneID" id="366565"/>
<protein>
    <submittedName>
        <fullName evidence="3">Coiled-coil domain containing 121</fullName>
    </submittedName>
</protein>
<feature type="coiled-coil region" evidence="1">
    <location>
        <begin position="246"/>
        <end position="273"/>
    </location>
</feature>
<reference evidence="3" key="1">
    <citation type="submission" date="2024-01" db="EMBL/GenBank/DDBJ databases">
        <title>GRCr8: a new rat reference genome assembly contstructed from accurate long reads and long range scaffolding.</title>
        <authorList>
            <person name="Doris P.A."/>
            <person name="Kalbfleisch T."/>
            <person name="Li K."/>
            <person name="Howe K."/>
            <person name="Wood J."/>
        </authorList>
    </citation>
    <scope>NUCLEOTIDE SEQUENCE [LARGE SCALE GENOMIC DNA]</scope>
    <source>
        <strain evidence="3">Brown Norway</strain>
    </source>
</reference>
<proteinExistence type="predicted"/>
<dbReference type="OrthoDB" id="9625750at2759"/>
<dbReference type="STRING" id="10116.ENSRNOP00000074668"/>
<dbReference type="InterPro" id="IPR032777">
    <property type="entry name" value="DUF4515"/>
</dbReference>
<dbReference type="AlphaFoldDB" id="A0A0G2K8M8"/>
<dbReference type="KEGG" id="rno:366565"/>
<dbReference type="AGR" id="RGD:1560110"/>
<feature type="compositionally biased region" description="Polar residues" evidence="2">
    <location>
        <begin position="1"/>
        <end position="13"/>
    </location>
</feature>
<dbReference type="SMR" id="A0A0G2K8M8"/>
<keyword evidence="4" id="KW-1185">Reference proteome</keyword>
<dbReference type="PANTHER" id="PTHR14845:SF8">
    <property type="entry name" value="COILED-COIL DOMAIN CONTAINING 121"/>
    <property type="match status" value="1"/>
</dbReference>
<reference evidence="3" key="3">
    <citation type="submission" date="2025-09" db="UniProtKB">
        <authorList>
            <consortium name="Ensembl"/>
        </authorList>
    </citation>
    <scope>IDENTIFICATION</scope>
    <source>
        <strain evidence="3">Brown Norway</strain>
    </source>
</reference>
<reference evidence="3" key="2">
    <citation type="submission" date="2025-08" db="UniProtKB">
        <authorList>
            <consortium name="Ensembl"/>
        </authorList>
    </citation>
    <scope>IDENTIFICATION</scope>
    <source>
        <strain evidence="3">Brown Norway</strain>
    </source>
</reference>
<name>A0A0G2K8M8_RAT</name>
<dbReference type="Pfam" id="PF14988">
    <property type="entry name" value="DUF4515"/>
    <property type="match status" value="1"/>
</dbReference>
<evidence type="ECO:0000313" key="4">
    <source>
        <dbReference type="Proteomes" id="UP000002494"/>
    </source>
</evidence>
<feature type="coiled-coil region" evidence="1">
    <location>
        <begin position="123"/>
        <end position="161"/>
    </location>
</feature>
<dbReference type="FunCoup" id="A0A0G2K8M8">
    <property type="interactions" value="2"/>
</dbReference>
<feature type="region of interest" description="Disordered" evidence="2">
    <location>
        <begin position="1"/>
        <end position="29"/>
    </location>
</feature>
<dbReference type="CTD" id="79635"/>
<dbReference type="GeneTree" id="ENSGT01000000214622"/>
<dbReference type="Ensembl" id="ENSRNOT00000078750.3">
    <property type="protein sequence ID" value="ENSRNOP00000074668.1"/>
    <property type="gene ID" value="ENSRNOG00000055899.3"/>
</dbReference>
<dbReference type="Bgee" id="ENSRNOG00000055899">
    <property type="expression patterns" value="Expressed in testis"/>
</dbReference>
<evidence type="ECO:0000313" key="3">
    <source>
        <dbReference type="Ensembl" id="ENSRNOP00000074668.1"/>
    </source>
</evidence>
<feature type="compositionally biased region" description="Basic and acidic residues" evidence="2">
    <location>
        <begin position="14"/>
        <end position="29"/>
    </location>
</feature>
<dbReference type="OMA" id="QSMEHIS"/>
<keyword evidence="1" id="KW-0175">Coiled coil</keyword>
<dbReference type="Proteomes" id="UP000002494">
    <property type="component" value="Chromosome 6"/>
</dbReference>
<dbReference type="PANTHER" id="PTHR14845">
    <property type="entry name" value="COILED-COIL DOMAIN-CONTAINING 166"/>
    <property type="match status" value="1"/>
</dbReference>
<evidence type="ECO:0000313" key="5">
    <source>
        <dbReference type="RGD" id="1560110"/>
    </source>
</evidence>
<dbReference type="RGD" id="1560110">
    <property type="gene designation" value="Ccdc121"/>
</dbReference>
<gene>
    <name evidence="3 5" type="primary">Ccdc121</name>
    <name evidence="5" type="synonym">Ccdc121l1</name>
    <name evidence="5" type="synonym">RGD1560110</name>
</gene>
<dbReference type="RefSeq" id="NP_001388873.1">
    <property type="nucleotide sequence ID" value="NM_001401944.1"/>
</dbReference>
<sequence>MESQMQCNCISQDRSPRSEGKSRHPDRTNFIDETKKCDVNTSCTKSDPVFPKLKTPLNDCAPQRQTCSMSSLAKAPGEHQTYFHQSLNSGTRFAQSSKGSPQPSTYLTFLNEMFKPKKPTKLKNRLRKKTVEALEDLNQKIEEAKLRQDLLLQESRLLQNEILCLEAENCFVRVLRKQSKQCEKKHWELWNRYFQEREEISRKKQELTLRFAQQSAELQTQVWQGRSHQVQLRRQFQSMEHISSLKNNQKMKIQMLEKEIENMEVEMARQDRQAHLGFLQQRKHLVRQIEELKSLQAGGQGTTEVRRKARVLESTARKVNSEFCLGVCRENQELQEDLLKLIQEYHQLECIKRKLEMWKQWLKEERWYREALVRGRRQLKAKRERSHACDL</sequence>
<evidence type="ECO:0000256" key="2">
    <source>
        <dbReference type="SAM" id="MobiDB-lite"/>
    </source>
</evidence>
<evidence type="ECO:0000256" key="1">
    <source>
        <dbReference type="SAM" id="Coils"/>
    </source>
</evidence>
<organism evidence="3 4">
    <name type="scientific">Rattus norvegicus</name>
    <name type="common">Rat</name>
    <dbReference type="NCBI Taxonomy" id="10116"/>
    <lineage>
        <taxon>Eukaryota</taxon>
        <taxon>Metazoa</taxon>
        <taxon>Chordata</taxon>
        <taxon>Craniata</taxon>
        <taxon>Vertebrata</taxon>
        <taxon>Euteleostomi</taxon>
        <taxon>Mammalia</taxon>
        <taxon>Eutheria</taxon>
        <taxon>Euarchontoglires</taxon>
        <taxon>Glires</taxon>
        <taxon>Rodentia</taxon>
        <taxon>Myomorpha</taxon>
        <taxon>Muroidea</taxon>
        <taxon>Muridae</taxon>
        <taxon>Murinae</taxon>
        <taxon>Rattus</taxon>
    </lineage>
</organism>
<accession>A0A0G2K8M8</accession>